<sequence length="248" mass="29360">MKETKLTFLFLFIVLLTSGQVKKKSTLMTNGLDNRLSGEWINTTLVDSTVVKKQLNPYIFQFYGDLRLSISTSDHVNLYGNMDGAESLLERIDSKTFSIPDRFDNPKFEYQEERDLIIQNPESKFPIIYRRIKKSDPLHIIQSEEKFSKYFIHLFFKDFKLDENEEITDLWIGFDTYFPFDFDAIGIKKKSGEVQYYAWKIENHTLYLYETKTSYDEESGFSNYHMGKLSRTIKKRMANNAKADRLRF</sequence>
<protein>
    <recommendedName>
        <fullName evidence="3">DUF3108 domain-containing protein</fullName>
    </recommendedName>
</protein>
<name>A0ABX1X0R8_9BACT</name>
<comment type="caution">
    <text evidence="1">The sequence shown here is derived from an EMBL/GenBank/DDBJ whole genome shotgun (WGS) entry which is preliminary data.</text>
</comment>
<accession>A0ABX1X0R8</accession>
<evidence type="ECO:0000313" key="2">
    <source>
        <dbReference type="Proteomes" id="UP000732105"/>
    </source>
</evidence>
<dbReference type="EMBL" id="RZNH01000048">
    <property type="protein sequence ID" value="NOU62010.1"/>
    <property type="molecule type" value="Genomic_DNA"/>
</dbReference>
<dbReference type="RefSeq" id="WP_171597271.1">
    <property type="nucleotide sequence ID" value="NZ_RZNH01000048.1"/>
</dbReference>
<proteinExistence type="predicted"/>
<evidence type="ECO:0000313" key="1">
    <source>
        <dbReference type="EMBL" id="NOU62010.1"/>
    </source>
</evidence>
<dbReference type="Proteomes" id="UP000732105">
    <property type="component" value="Unassembled WGS sequence"/>
</dbReference>
<keyword evidence="2" id="KW-1185">Reference proteome</keyword>
<gene>
    <name evidence="1" type="ORF">ELS83_19605</name>
</gene>
<reference evidence="1 2" key="1">
    <citation type="submission" date="2018-12" db="EMBL/GenBank/DDBJ databases">
        <title>Marinifilum JC070 sp. nov., a marine bacterium isolated from Yongle Blue Hole in the South China Sea.</title>
        <authorList>
            <person name="Fu T."/>
        </authorList>
    </citation>
    <scope>NUCLEOTIDE SEQUENCE [LARGE SCALE GENOMIC DNA]</scope>
    <source>
        <strain evidence="1 2">JC070</strain>
    </source>
</reference>
<evidence type="ECO:0008006" key="3">
    <source>
        <dbReference type="Google" id="ProtNLM"/>
    </source>
</evidence>
<organism evidence="1 2">
    <name type="scientific">Marinifilum caeruleilacunae</name>
    <dbReference type="NCBI Taxonomy" id="2499076"/>
    <lineage>
        <taxon>Bacteria</taxon>
        <taxon>Pseudomonadati</taxon>
        <taxon>Bacteroidota</taxon>
        <taxon>Bacteroidia</taxon>
        <taxon>Marinilabiliales</taxon>
        <taxon>Marinifilaceae</taxon>
    </lineage>
</organism>